<protein>
    <submittedName>
        <fullName evidence="1">Uncharacterized protein</fullName>
    </submittedName>
</protein>
<evidence type="ECO:0000313" key="2">
    <source>
        <dbReference type="Proteomes" id="UP001162131"/>
    </source>
</evidence>
<comment type="caution">
    <text evidence="1">The sequence shown here is derived from an EMBL/GenBank/DDBJ whole genome shotgun (WGS) entry which is preliminary data.</text>
</comment>
<proteinExistence type="predicted"/>
<gene>
    <name evidence="1" type="ORF">BSTOLATCC_MIC14652</name>
</gene>
<sequence>MGCILSIDEIPRETPIYNFIILKPLEDNKLYSLRKFGKNVPNRSFFKESAGQLTPDTCDTMSPGLLEIVEEAKNL</sequence>
<dbReference type="EMBL" id="CAJZBQ010000014">
    <property type="protein sequence ID" value="CAG9315908.1"/>
    <property type="molecule type" value="Genomic_DNA"/>
</dbReference>
<name>A0AAU9IS07_9CILI</name>
<dbReference type="Proteomes" id="UP001162131">
    <property type="component" value="Unassembled WGS sequence"/>
</dbReference>
<reference evidence="1" key="1">
    <citation type="submission" date="2021-09" db="EMBL/GenBank/DDBJ databases">
        <authorList>
            <consortium name="AG Swart"/>
            <person name="Singh M."/>
            <person name="Singh A."/>
            <person name="Seah K."/>
            <person name="Emmerich C."/>
        </authorList>
    </citation>
    <scope>NUCLEOTIDE SEQUENCE</scope>
    <source>
        <strain evidence="1">ATCC30299</strain>
    </source>
</reference>
<accession>A0AAU9IS07</accession>
<dbReference type="AlphaFoldDB" id="A0AAU9IS07"/>
<organism evidence="1 2">
    <name type="scientific">Blepharisma stoltei</name>
    <dbReference type="NCBI Taxonomy" id="1481888"/>
    <lineage>
        <taxon>Eukaryota</taxon>
        <taxon>Sar</taxon>
        <taxon>Alveolata</taxon>
        <taxon>Ciliophora</taxon>
        <taxon>Postciliodesmatophora</taxon>
        <taxon>Heterotrichea</taxon>
        <taxon>Heterotrichida</taxon>
        <taxon>Blepharismidae</taxon>
        <taxon>Blepharisma</taxon>
    </lineage>
</organism>
<keyword evidence="2" id="KW-1185">Reference proteome</keyword>
<evidence type="ECO:0000313" key="1">
    <source>
        <dbReference type="EMBL" id="CAG9315908.1"/>
    </source>
</evidence>